<organism evidence="1 2">
    <name type="scientific">Nostoc azollae (strain 0708)</name>
    <name type="common">Anabaena azollae (strain 0708)</name>
    <dbReference type="NCBI Taxonomy" id="551115"/>
    <lineage>
        <taxon>Bacteria</taxon>
        <taxon>Bacillati</taxon>
        <taxon>Cyanobacteriota</taxon>
        <taxon>Cyanophyceae</taxon>
        <taxon>Nostocales</taxon>
        <taxon>Nostocaceae</taxon>
        <taxon>Trichormus</taxon>
    </lineage>
</organism>
<dbReference type="HOGENOM" id="CLU_3254857_0_0_3"/>
<accession>D7DZF5</accession>
<evidence type="ECO:0000313" key="1">
    <source>
        <dbReference type="EMBL" id="ADI62907.1"/>
    </source>
</evidence>
<dbReference type="EMBL" id="CP002059">
    <property type="protein sequence ID" value="ADI62907.1"/>
    <property type="molecule type" value="Genomic_DNA"/>
</dbReference>
<evidence type="ECO:0000313" key="2">
    <source>
        <dbReference type="Proteomes" id="UP000001511"/>
    </source>
</evidence>
<dbReference type="AlphaFoldDB" id="D7DZF5"/>
<reference evidence="1 2" key="1">
    <citation type="journal article" date="2010" name="PLoS ONE">
        <title>Genome erosion in a nitrogen-fixing vertically transmitted endosymbiotic multicellular cyanobacterium.</title>
        <authorList>
            <person name="Ran L."/>
            <person name="Larsson J."/>
            <person name="Vigil-Stenman T."/>
            <person name="Nylander J.A."/>
            <person name="Ininbergs K."/>
            <person name="Zheng W.W."/>
            <person name="Lapidus A."/>
            <person name="Lowry S."/>
            <person name="Haselkorn R."/>
            <person name="Bergman B."/>
        </authorList>
    </citation>
    <scope>NUCLEOTIDE SEQUENCE [LARGE SCALE GENOMIC DNA]</scope>
    <source>
        <strain evidence="1 2">0708</strain>
    </source>
</reference>
<protein>
    <submittedName>
        <fullName evidence="1">Uncharacterized protein</fullName>
    </submittedName>
</protein>
<dbReference type="STRING" id="551115.Aazo_0324"/>
<name>D7DZF5_NOSA0</name>
<sequence length="42" mass="4541">MQRNSGIIGDCRLGIGDWEDEDDGGDGEVIFLMPHAPCPIPN</sequence>
<keyword evidence="2" id="KW-1185">Reference proteome</keyword>
<dbReference type="Proteomes" id="UP000001511">
    <property type="component" value="Chromosome"/>
</dbReference>
<proteinExistence type="predicted"/>
<gene>
    <name evidence="1" type="ordered locus">Aazo_0324</name>
</gene>
<dbReference type="KEGG" id="naz:Aazo_0324"/>